<dbReference type="Proteomes" id="UP000480178">
    <property type="component" value="Chromosome"/>
</dbReference>
<organism evidence="2 3">
    <name type="scientific">Rhodocytophaga rosea</name>
    <dbReference type="NCBI Taxonomy" id="2704465"/>
    <lineage>
        <taxon>Bacteria</taxon>
        <taxon>Pseudomonadati</taxon>
        <taxon>Bacteroidota</taxon>
        <taxon>Cytophagia</taxon>
        <taxon>Cytophagales</taxon>
        <taxon>Rhodocytophagaceae</taxon>
        <taxon>Rhodocytophaga</taxon>
    </lineage>
</organism>
<reference evidence="2 3" key="1">
    <citation type="submission" date="2020-01" db="EMBL/GenBank/DDBJ databases">
        <authorList>
            <person name="Kim M.K."/>
        </authorList>
    </citation>
    <scope>NUCLEOTIDE SEQUENCE [LARGE SCALE GENOMIC DNA]</scope>
    <source>
        <strain evidence="2 3">172606-1</strain>
    </source>
</reference>
<accession>A0A6C0GFU7</accession>
<dbReference type="KEGG" id="rhoz:GXP67_09500"/>
<evidence type="ECO:0000313" key="3">
    <source>
        <dbReference type="Proteomes" id="UP000480178"/>
    </source>
</evidence>
<evidence type="ECO:0000313" key="2">
    <source>
        <dbReference type="EMBL" id="QHT66876.1"/>
    </source>
</evidence>
<dbReference type="InterPro" id="IPR027823">
    <property type="entry name" value="DUF4468"/>
</dbReference>
<name>A0A6C0GFU7_9BACT</name>
<dbReference type="EMBL" id="CP048222">
    <property type="protein sequence ID" value="QHT66876.1"/>
    <property type="molecule type" value="Genomic_DNA"/>
</dbReference>
<dbReference type="AlphaFoldDB" id="A0A6C0GFU7"/>
<evidence type="ECO:0000259" key="1">
    <source>
        <dbReference type="Pfam" id="PF14730"/>
    </source>
</evidence>
<keyword evidence="3" id="KW-1185">Reference proteome</keyword>
<sequence length="194" mass="22392">MRYVLAILLLFVGLIANSQQILPVDAANKVAFTDVVKAENMKKEILNENINTWLLATQYSLQSVSNDSTTQKLIASSEFPVYARGYVSKKIHGKISYKLTIEVKDNKYRYFFTDFVFSYYKEGRNYTMVPSGKRKPMEDEKAQGWQSLWENHKRTTLSRVQMHINQLVVAATRIPTVQKQVTATEKTRTPAQDW</sequence>
<dbReference type="Pfam" id="PF14730">
    <property type="entry name" value="DUF4468"/>
    <property type="match status" value="1"/>
</dbReference>
<gene>
    <name evidence="2" type="ORF">GXP67_09500</name>
</gene>
<dbReference type="RefSeq" id="WP_162442928.1">
    <property type="nucleotide sequence ID" value="NZ_CP048222.1"/>
</dbReference>
<dbReference type="Gene3D" id="3.30.530.80">
    <property type="match status" value="1"/>
</dbReference>
<proteinExistence type="predicted"/>
<feature type="domain" description="DUF4468" evidence="1">
    <location>
        <begin position="32"/>
        <end position="117"/>
    </location>
</feature>
<protein>
    <submittedName>
        <fullName evidence="2">DUF4468 domain-containing protein</fullName>
    </submittedName>
</protein>